<protein>
    <submittedName>
        <fullName evidence="1">Uncharacterized protein</fullName>
    </submittedName>
</protein>
<gene>
    <name evidence="1" type="ORF">AYBTSS11_LOCUS27026</name>
</gene>
<dbReference type="Proteomes" id="UP001189624">
    <property type="component" value="Chromosome 9"/>
</dbReference>
<evidence type="ECO:0000313" key="1">
    <source>
        <dbReference type="EMBL" id="CAJ1974938.1"/>
    </source>
</evidence>
<dbReference type="EMBL" id="OY731406">
    <property type="protein sequence ID" value="CAJ1974938.1"/>
    <property type="molecule type" value="Genomic_DNA"/>
</dbReference>
<proteinExistence type="predicted"/>
<name>A0AA86SXQ4_9FABA</name>
<evidence type="ECO:0000313" key="2">
    <source>
        <dbReference type="Proteomes" id="UP001189624"/>
    </source>
</evidence>
<dbReference type="Gramene" id="rna-AYBTSS11_LOCUS27026">
    <property type="protein sequence ID" value="CAJ1974938.1"/>
    <property type="gene ID" value="gene-AYBTSS11_LOCUS27026"/>
</dbReference>
<feature type="non-terminal residue" evidence="1">
    <location>
        <position position="1"/>
    </location>
</feature>
<reference evidence="1" key="1">
    <citation type="submission" date="2023-10" db="EMBL/GenBank/DDBJ databases">
        <authorList>
            <person name="Domelevo Entfellner J.-B."/>
        </authorList>
    </citation>
    <scope>NUCLEOTIDE SEQUENCE</scope>
</reference>
<dbReference type="AlphaFoldDB" id="A0AA86SXQ4"/>
<sequence>VLRRRGHTINANLQKKRAKLTTMNKKFDIQFPPPYYKLCGKHAKYFKVEATVCIRQKAPLRVKTWKEISEDDLAIMWNHMKKEKLKNDEWSNVCRSMEGYTHEIRWNMVYSKWRRNHV</sequence>
<organism evidence="1 2">
    <name type="scientific">Sphenostylis stenocarpa</name>
    <dbReference type="NCBI Taxonomy" id="92480"/>
    <lineage>
        <taxon>Eukaryota</taxon>
        <taxon>Viridiplantae</taxon>
        <taxon>Streptophyta</taxon>
        <taxon>Embryophyta</taxon>
        <taxon>Tracheophyta</taxon>
        <taxon>Spermatophyta</taxon>
        <taxon>Magnoliopsida</taxon>
        <taxon>eudicotyledons</taxon>
        <taxon>Gunneridae</taxon>
        <taxon>Pentapetalae</taxon>
        <taxon>rosids</taxon>
        <taxon>fabids</taxon>
        <taxon>Fabales</taxon>
        <taxon>Fabaceae</taxon>
        <taxon>Papilionoideae</taxon>
        <taxon>50 kb inversion clade</taxon>
        <taxon>NPAAA clade</taxon>
        <taxon>indigoferoid/millettioid clade</taxon>
        <taxon>Phaseoleae</taxon>
        <taxon>Sphenostylis</taxon>
    </lineage>
</organism>
<keyword evidence="2" id="KW-1185">Reference proteome</keyword>
<accession>A0AA86SXQ4</accession>